<dbReference type="GO" id="GO:0008168">
    <property type="term" value="F:methyltransferase activity"/>
    <property type="evidence" value="ECO:0007669"/>
    <property type="project" value="UniProtKB-KW"/>
</dbReference>
<protein>
    <submittedName>
        <fullName evidence="1">Protein-lysine methyltransferase METTL21D</fullName>
    </submittedName>
</protein>
<sequence length="237" mass="25933">MAAQEDAAPVLLLGWREFAVNCSRGELKIAGKPLLVDEVANTGEGTGLVVWDGSIVLAKYVEHAVPLSPQARVLELGCGTGVVGLASAALGAGAVYLTDLDYALGNARDNAARNEHLTERVQVFALDWTAEELDPRAVEHGNLTHILAADVIWVPELVIPFADTLARIESANPHIEHILLAHQTRAIRTDEILWAELKARSFQIQEISVQDFHPEFQSKRIKIYRLTRKSTTCNEAS</sequence>
<dbReference type="AlphaFoldDB" id="A0A2R5GIM8"/>
<accession>A0A2R5GIM8</accession>
<evidence type="ECO:0000313" key="1">
    <source>
        <dbReference type="EMBL" id="GBG30169.1"/>
    </source>
</evidence>
<keyword evidence="2" id="KW-1185">Reference proteome</keyword>
<dbReference type="InParanoid" id="A0A2R5GIM8"/>
<dbReference type="SUPFAM" id="SSF53335">
    <property type="entry name" value="S-adenosyl-L-methionine-dependent methyltransferases"/>
    <property type="match status" value="1"/>
</dbReference>
<keyword evidence="1" id="KW-0489">Methyltransferase</keyword>
<dbReference type="OrthoDB" id="407325at2759"/>
<comment type="caution">
    <text evidence="1">The sequence shown here is derived from an EMBL/GenBank/DDBJ whole genome shotgun (WGS) entry which is preliminary data.</text>
</comment>
<proteinExistence type="predicted"/>
<dbReference type="CDD" id="cd02440">
    <property type="entry name" value="AdoMet_MTases"/>
    <property type="match status" value="1"/>
</dbReference>
<dbReference type="EMBL" id="BEYU01000072">
    <property type="protein sequence ID" value="GBG30169.1"/>
    <property type="molecule type" value="Genomic_DNA"/>
</dbReference>
<reference evidence="1 2" key="1">
    <citation type="submission" date="2017-12" db="EMBL/GenBank/DDBJ databases">
        <title>Sequencing, de novo assembly and annotation of complete genome of a new Thraustochytrid species, strain FCC1311.</title>
        <authorList>
            <person name="Sedici K."/>
            <person name="Godart F."/>
            <person name="Aiese Cigliano R."/>
            <person name="Sanseverino W."/>
            <person name="Barakat M."/>
            <person name="Ortet P."/>
            <person name="Marechal E."/>
            <person name="Cagnac O."/>
            <person name="Amato A."/>
        </authorList>
    </citation>
    <scope>NUCLEOTIDE SEQUENCE [LARGE SCALE GENOMIC DNA]</scope>
</reference>
<dbReference type="Pfam" id="PF10294">
    <property type="entry name" value="Methyltransf_16"/>
    <property type="match status" value="1"/>
</dbReference>
<dbReference type="PANTHER" id="PTHR14614">
    <property type="entry name" value="HEPATOCELLULAR CARCINOMA-ASSOCIATED ANTIGEN"/>
    <property type="match status" value="1"/>
</dbReference>
<gene>
    <name evidence="1" type="ORF">FCC1311_063892</name>
</gene>
<evidence type="ECO:0000313" key="2">
    <source>
        <dbReference type="Proteomes" id="UP000241890"/>
    </source>
</evidence>
<organism evidence="1 2">
    <name type="scientific">Hondaea fermentalgiana</name>
    <dbReference type="NCBI Taxonomy" id="2315210"/>
    <lineage>
        <taxon>Eukaryota</taxon>
        <taxon>Sar</taxon>
        <taxon>Stramenopiles</taxon>
        <taxon>Bigyra</taxon>
        <taxon>Labyrinthulomycetes</taxon>
        <taxon>Thraustochytrida</taxon>
        <taxon>Thraustochytriidae</taxon>
        <taxon>Hondaea</taxon>
    </lineage>
</organism>
<dbReference type="Proteomes" id="UP000241890">
    <property type="component" value="Unassembled WGS sequence"/>
</dbReference>
<dbReference type="InterPro" id="IPR019410">
    <property type="entry name" value="Methyltransf_16"/>
</dbReference>
<dbReference type="GO" id="GO:0032259">
    <property type="term" value="P:methylation"/>
    <property type="evidence" value="ECO:0007669"/>
    <property type="project" value="UniProtKB-KW"/>
</dbReference>
<dbReference type="PANTHER" id="PTHR14614:SF109">
    <property type="entry name" value="RIBOSOMAL LYSINE N-METHYLTRANSFERASE 5"/>
    <property type="match status" value="1"/>
</dbReference>
<keyword evidence="1" id="KW-0808">Transferase</keyword>
<name>A0A2R5GIM8_9STRA</name>
<dbReference type="InterPro" id="IPR029063">
    <property type="entry name" value="SAM-dependent_MTases_sf"/>
</dbReference>
<dbReference type="Gene3D" id="3.40.50.150">
    <property type="entry name" value="Vaccinia Virus protein VP39"/>
    <property type="match status" value="1"/>
</dbReference>